<reference evidence="2 3" key="1">
    <citation type="submission" date="2022-06" db="EMBL/GenBank/DDBJ databases">
        <title>Genomic Encyclopedia of Archaeal and Bacterial Type Strains, Phase II (KMG-II): from individual species to whole genera.</title>
        <authorList>
            <person name="Goeker M."/>
        </authorList>
    </citation>
    <scope>NUCLEOTIDE SEQUENCE [LARGE SCALE GENOMIC DNA]</scope>
    <source>
        <strain evidence="2 3">DSM 40477</strain>
    </source>
</reference>
<proteinExistence type="predicted"/>
<name>A0ABT1HRU9_STRSD</name>
<accession>A0ABT1HRU9</accession>
<gene>
    <name evidence="2" type="ORF">LX15_001938</name>
</gene>
<sequence length="70" mass="7263">MDGPLDGGGGTGVRDGRGPGPAAEAPVHQRGLIPRLARYWGSPAIREDVAGLNERDAAAYLKPATTVARR</sequence>
<dbReference type="Proteomes" id="UP001205311">
    <property type="component" value="Unassembled WGS sequence"/>
</dbReference>
<feature type="region of interest" description="Disordered" evidence="1">
    <location>
        <begin position="1"/>
        <end position="29"/>
    </location>
</feature>
<evidence type="ECO:0000256" key="1">
    <source>
        <dbReference type="SAM" id="MobiDB-lite"/>
    </source>
</evidence>
<feature type="compositionally biased region" description="Gly residues" evidence="1">
    <location>
        <begin position="1"/>
        <end position="13"/>
    </location>
</feature>
<comment type="caution">
    <text evidence="2">The sequence shown here is derived from an EMBL/GenBank/DDBJ whole genome shotgun (WGS) entry which is preliminary data.</text>
</comment>
<protein>
    <submittedName>
        <fullName evidence="2">Uncharacterized protein</fullName>
    </submittedName>
</protein>
<dbReference type="EMBL" id="JAMTCP010000007">
    <property type="protein sequence ID" value="MCP2258244.1"/>
    <property type="molecule type" value="Genomic_DNA"/>
</dbReference>
<organism evidence="2 3">
    <name type="scientific">Streptoalloteichus tenebrarius (strain ATCC 17920 / DSM 40477 / JCM 4838 / CBS 697.72 / NBRC 16177 / NCIMB 11028 / NRRL B-12390 / A12253. 1 / ISP 5477)</name>
    <name type="common">Streptomyces tenebrarius</name>
    <dbReference type="NCBI Taxonomy" id="1933"/>
    <lineage>
        <taxon>Bacteria</taxon>
        <taxon>Bacillati</taxon>
        <taxon>Actinomycetota</taxon>
        <taxon>Actinomycetes</taxon>
        <taxon>Pseudonocardiales</taxon>
        <taxon>Pseudonocardiaceae</taxon>
        <taxon>Streptoalloteichus</taxon>
    </lineage>
</organism>
<keyword evidence="3" id="KW-1185">Reference proteome</keyword>
<evidence type="ECO:0000313" key="2">
    <source>
        <dbReference type="EMBL" id="MCP2258244.1"/>
    </source>
</evidence>
<evidence type="ECO:0000313" key="3">
    <source>
        <dbReference type="Proteomes" id="UP001205311"/>
    </source>
</evidence>